<name>A0A809SCY9_9PROT</name>
<reference evidence="3" key="1">
    <citation type="submission" date="2019-11" db="EMBL/GenBank/DDBJ databases">
        <title>Isolation and characterization of a novel species in the genus Sulfuriferula.</title>
        <authorList>
            <person name="Mochizuki J."/>
            <person name="Kojima H."/>
            <person name="Fukui M."/>
        </authorList>
    </citation>
    <scope>NUCLEOTIDE SEQUENCE [LARGE SCALE GENOMIC DNA]</scope>
    <source>
        <strain evidence="3">SGTM</strain>
    </source>
</reference>
<dbReference type="Proteomes" id="UP000463939">
    <property type="component" value="Chromosome"/>
</dbReference>
<proteinExistence type="predicted"/>
<dbReference type="SUPFAM" id="SSF55729">
    <property type="entry name" value="Acyl-CoA N-acyltransferases (Nat)"/>
    <property type="match status" value="1"/>
</dbReference>
<dbReference type="PROSITE" id="PS51186">
    <property type="entry name" value="GNAT"/>
    <property type="match status" value="1"/>
</dbReference>
<dbReference type="InterPro" id="IPR016181">
    <property type="entry name" value="Acyl_CoA_acyltransferase"/>
</dbReference>
<feature type="domain" description="N-acetyltransferase" evidence="1">
    <location>
        <begin position="37"/>
        <end position="204"/>
    </location>
</feature>
<dbReference type="PANTHER" id="PTHR43441:SF2">
    <property type="entry name" value="FAMILY ACETYLTRANSFERASE, PUTATIVE (AFU_ORTHOLOGUE AFUA_7G00850)-RELATED"/>
    <property type="match status" value="1"/>
</dbReference>
<accession>A0A809SCY9</accession>
<protein>
    <submittedName>
        <fullName evidence="2">N-acetyltransferase</fullName>
    </submittedName>
</protein>
<dbReference type="GO" id="GO:0008999">
    <property type="term" value="F:protein-N-terminal-alanine acetyltransferase activity"/>
    <property type="evidence" value="ECO:0007669"/>
    <property type="project" value="TreeGrafter"/>
</dbReference>
<keyword evidence="3" id="KW-1185">Reference proteome</keyword>
<dbReference type="InterPro" id="IPR051908">
    <property type="entry name" value="Ribosomal_N-acetyltransferase"/>
</dbReference>
<organism evidence="2 3">
    <name type="scientific">Sulfuriferula nivalis</name>
    <dbReference type="NCBI Taxonomy" id="2675298"/>
    <lineage>
        <taxon>Bacteria</taxon>
        <taxon>Pseudomonadati</taxon>
        <taxon>Pseudomonadota</taxon>
        <taxon>Betaproteobacteria</taxon>
        <taxon>Nitrosomonadales</taxon>
        <taxon>Sulfuricellaceae</taxon>
        <taxon>Sulfuriferula</taxon>
    </lineage>
</organism>
<evidence type="ECO:0000313" key="3">
    <source>
        <dbReference type="Proteomes" id="UP000463939"/>
    </source>
</evidence>
<dbReference type="GO" id="GO:0005737">
    <property type="term" value="C:cytoplasm"/>
    <property type="evidence" value="ECO:0007669"/>
    <property type="project" value="TreeGrafter"/>
</dbReference>
<dbReference type="KEGG" id="sniv:SFSGTM_09150"/>
<sequence>MADSITSPYLDQPLGAAVPDWQPPPYPPHEIMTGRFCRLEPLNPARHAHSLFAAYQLDADGRNWTYLPYGPFADFSSYHNWLEHNYSSSDPQFYAIVDLATEAAVGVASYLRITPSSGSIEVGHLNYSPLLQRTPAATEAMYLLMQRAFALGYRRYEWKCNALNAPSRAAAQRLGLSFEGVFRQATVSKGHNRDTAWYAAIDQEWPALNAAFQQWLNPANFDAQGRQCITLSALTAPILYQRG</sequence>
<dbReference type="RefSeq" id="WP_232526046.1">
    <property type="nucleotide sequence ID" value="NZ_AP021881.1"/>
</dbReference>
<dbReference type="Pfam" id="PF13302">
    <property type="entry name" value="Acetyltransf_3"/>
    <property type="match status" value="1"/>
</dbReference>
<dbReference type="InterPro" id="IPR000182">
    <property type="entry name" value="GNAT_dom"/>
</dbReference>
<dbReference type="GO" id="GO:1990189">
    <property type="term" value="F:protein N-terminal-serine acetyltransferase activity"/>
    <property type="evidence" value="ECO:0007669"/>
    <property type="project" value="TreeGrafter"/>
</dbReference>
<keyword evidence="2" id="KW-0808">Transferase</keyword>
<dbReference type="AlphaFoldDB" id="A0A809SCY9"/>
<evidence type="ECO:0000259" key="1">
    <source>
        <dbReference type="PROSITE" id="PS51186"/>
    </source>
</evidence>
<dbReference type="FunFam" id="3.40.630.30:FF:000047">
    <property type="entry name" value="Acetyltransferase, GNAT family"/>
    <property type="match status" value="1"/>
</dbReference>
<dbReference type="EMBL" id="AP021881">
    <property type="protein sequence ID" value="BBP00207.1"/>
    <property type="molecule type" value="Genomic_DNA"/>
</dbReference>
<evidence type="ECO:0000313" key="2">
    <source>
        <dbReference type="EMBL" id="BBP00207.1"/>
    </source>
</evidence>
<dbReference type="PANTHER" id="PTHR43441">
    <property type="entry name" value="RIBOSOMAL-PROTEIN-SERINE ACETYLTRANSFERASE"/>
    <property type="match status" value="1"/>
</dbReference>
<dbReference type="Gene3D" id="3.40.630.30">
    <property type="match status" value="1"/>
</dbReference>
<gene>
    <name evidence="2" type="ORF">SFSGTM_09150</name>
</gene>